<dbReference type="EMBL" id="CM056820">
    <property type="protein sequence ID" value="KAJ8616691.1"/>
    <property type="molecule type" value="Genomic_DNA"/>
</dbReference>
<gene>
    <name evidence="1" type="ORF">MRB53_036063</name>
</gene>
<dbReference type="Proteomes" id="UP001234297">
    <property type="component" value="Chromosome 12"/>
</dbReference>
<proteinExistence type="predicted"/>
<accession>A0ACC2K6J0</accession>
<keyword evidence="2" id="KW-1185">Reference proteome</keyword>
<evidence type="ECO:0000313" key="2">
    <source>
        <dbReference type="Proteomes" id="UP001234297"/>
    </source>
</evidence>
<comment type="caution">
    <text evidence="1">The sequence shown here is derived from an EMBL/GenBank/DDBJ whole genome shotgun (WGS) entry which is preliminary data.</text>
</comment>
<name>A0ACC2K6J0_PERAE</name>
<evidence type="ECO:0000313" key="1">
    <source>
        <dbReference type="EMBL" id="KAJ8616691.1"/>
    </source>
</evidence>
<reference evidence="1 2" key="1">
    <citation type="journal article" date="2022" name="Hortic Res">
        <title>A haplotype resolved chromosomal level avocado genome allows analysis of novel avocado genes.</title>
        <authorList>
            <person name="Nath O."/>
            <person name="Fletcher S.J."/>
            <person name="Hayward A."/>
            <person name="Shaw L.M."/>
            <person name="Masouleh A.K."/>
            <person name="Furtado A."/>
            <person name="Henry R.J."/>
            <person name="Mitter N."/>
        </authorList>
    </citation>
    <scope>NUCLEOTIDE SEQUENCE [LARGE SCALE GENOMIC DNA]</scope>
    <source>
        <strain evidence="2">cv. Hass</strain>
    </source>
</reference>
<sequence>MQTKKGEGRVERKVVTMILYEVLQLYPPAAVIARSTYKNVKLKFIMTLKLGLAMRTNSNQRDSKGEFQRLRSTNQVVFISFGWCPRICVGQNFTMIEAKMALAMILQRFSFELSPSYTHAPCRVITLQPQHGAQIILRRVRDLLRFKKKL</sequence>
<organism evidence="1 2">
    <name type="scientific">Persea americana</name>
    <name type="common">Avocado</name>
    <dbReference type="NCBI Taxonomy" id="3435"/>
    <lineage>
        <taxon>Eukaryota</taxon>
        <taxon>Viridiplantae</taxon>
        <taxon>Streptophyta</taxon>
        <taxon>Embryophyta</taxon>
        <taxon>Tracheophyta</taxon>
        <taxon>Spermatophyta</taxon>
        <taxon>Magnoliopsida</taxon>
        <taxon>Magnoliidae</taxon>
        <taxon>Laurales</taxon>
        <taxon>Lauraceae</taxon>
        <taxon>Persea</taxon>
    </lineage>
</organism>
<protein>
    <submittedName>
        <fullName evidence="1">Uncharacterized protein</fullName>
    </submittedName>
</protein>